<dbReference type="GO" id="GO:0006397">
    <property type="term" value="P:mRNA processing"/>
    <property type="evidence" value="ECO:0007669"/>
    <property type="project" value="UniProtKB-KW"/>
</dbReference>
<comment type="subcellular location">
    <subcellularLocation>
        <location evidence="1">Nucleus</location>
    </subcellularLocation>
</comment>
<dbReference type="Pfam" id="PF05700">
    <property type="entry name" value="BCAS2"/>
    <property type="match status" value="1"/>
</dbReference>
<dbReference type="PANTHER" id="PTHR13296">
    <property type="entry name" value="BCAS2 PROTEIN"/>
    <property type="match status" value="1"/>
</dbReference>
<keyword evidence="6" id="KW-0539">Nucleus</keyword>
<evidence type="ECO:0000256" key="4">
    <source>
        <dbReference type="ARBA" id="ARBA00022728"/>
    </source>
</evidence>
<name>A0A8S9GDT0_BRACR</name>
<accession>A0A8S9GDT0</accession>
<dbReference type="PANTHER" id="PTHR13296:SF0">
    <property type="entry name" value="PRE-MRNA-SPLICING FACTOR SPF27"/>
    <property type="match status" value="1"/>
</dbReference>
<dbReference type="EMBL" id="QGKW02002005">
    <property type="protein sequence ID" value="KAF2543549.1"/>
    <property type="molecule type" value="Genomic_DNA"/>
</dbReference>
<sequence length="77" mass="9061">MEAHELVLGSRRTVYDLNCPVLGKEYERVRAGKPPVRIDFESRYKLELPPASKKNDDAAWKQYLQKNQRSLQQKMIE</sequence>
<evidence type="ECO:0000256" key="2">
    <source>
        <dbReference type="ARBA" id="ARBA00010788"/>
    </source>
</evidence>
<dbReference type="AlphaFoldDB" id="A0A8S9GDT0"/>
<comment type="similarity">
    <text evidence="2">Belongs to the SPF27 family.</text>
</comment>
<reference evidence="7" key="1">
    <citation type="submission" date="2019-12" db="EMBL/GenBank/DDBJ databases">
        <title>Genome sequencing and annotation of Brassica cretica.</title>
        <authorList>
            <person name="Studholme D.J."/>
            <person name="Sarris P.F."/>
        </authorList>
    </citation>
    <scope>NUCLEOTIDE SEQUENCE</scope>
    <source>
        <strain evidence="7">PFS-001/15</strain>
        <tissue evidence="7">Leaf</tissue>
    </source>
</reference>
<evidence type="ECO:0000256" key="6">
    <source>
        <dbReference type="ARBA" id="ARBA00023242"/>
    </source>
</evidence>
<evidence type="ECO:0000256" key="1">
    <source>
        <dbReference type="ARBA" id="ARBA00004123"/>
    </source>
</evidence>
<keyword evidence="3" id="KW-0507">mRNA processing</keyword>
<evidence type="ECO:0000313" key="7">
    <source>
        <dbReference type="EMBL" id="KAF2543549.1"/>
    </source>
</evidence>
<dbReference type="InterPro" id="IPR008409">
    <property type="entry name" value="SPF27"/>
</dbReference>
<keyword evidence="4" id="KW-0747">Spliceosome</keyword>
<dbReference type="GO" id="GO:0071013">
    <property type="term" value="C:catalytic step 2 spliceosome"/>
    <property type="evidence" value="ECO:0007669"/>
    <property type="project" value="TreeGrafter"/>
</dbReference>
<dbReference type="Proteomes" id="UP000712281">
    <property type="component" value="Unassembled WGS sequence"/>
</dbReference>
<organism evidence="7 8">
    <name type="scientific">Brassica cretica</name>
    <name type="common">Mustard</name>
    <dbReference type="NCBI Taxonomy" id="69181"/>
    <lineage>
        <taxon>Eukaryota</taxon>
        <taxon>Viridiplantae</taxon>
        <taxon>Streptophyta</taxon>
        <taxon>Embryophyta</taxon>
        <taxon>Tracheophyta</taxon>
        <taxon>Spermatophyta</taxon>
        <taxon>Magnoliopsida</taxon>
        <taxon>eudicotyledons</taxon>
        <taxon>Gunneridae</taxon>
        <taxon>Pentapetalae</taxon>
        <taxon>rosids</taxon>
        <taxon>malvids</taxon>
        <taxon>Brassicales</taxon>
        <taxon>Brassicaceae</taxon>
        <taxon>Brassiceae</taxon>
        <taxon>Brassica</taxon>
    </lineage>
</organism>
<comment type="caution">
    <text evidence="7">The sequence shown here is derived from an EMBL/GenBank/DDBJ whole genome shotgun (WGS) entry which is preliminary data.</text>
</comment>
<dbReference type="GO" id="GO:0000974">
    <property type="term" value="C:Prp19 complex"/>
    <property type="evidence" value="ECO:0007669"/>
    <property type="project" value="TreeGrafter"/>
</dbReference>
<evidence type="ECO:0000313" key="8">
    <source>
        <dbReference type="Proteomes" id="UP000712281"/>
    </source>
</evidence>
<dbReference type="GO" id="GO:0071011">
    <property type="term" value="C:precatalytic spliceosome"/>
    <property type="evidence" value="ECO:0007669"/>
    <property type="project" value="TreeGrafter"/>
</dbReference>
<evidence type="ECO:0000256" key="5">
    <source>
        <dbReference type="ARBA" id="ARBA00023187"/>
    </source>
</evidence>
<evidence type="ECO:0000256" key="3">
    <source>
        <dbReference type="ARBA" id="ARBA00022664"/>
    </source>
</evidence>
<protein>
    <submittedName>
        <fullName evidence="7">Uncharacterized protein</fullName>
    </submittedName>
</protein>
<dbReference type="GO" id="GO:0008380">
    <property type="term" value="P:RNA splicing"/>
    <property type="evidence" value="ECO:0007669"/>
    <property type="project" value="UniProtKB-KW"/>
</dbReference>
<proteinExistence type="inferred from homology"/>
<keyword evidence="5" id="KW-0508">mRNA splicing</keyword>
<gene>
    <name evidence="7" type="ORF">F2Q68_00032369</name>
</gene>